<evidence type="ECO:0000313" key="9">
    <source>
        <dbReference type="Proteomes" id="UP001154078"/>
    </source>
</evidence>
<feature type="domain" description="YjeF N-terminal" evidence="6">
    <location>
        <begin position="255"/>
        <end position="448"/>
    </location>
</feature>
<dbReference type="SMART" id="SM01199">
    <property type="entry name" value="FDF"/>
    <property type="match status" value="1"/>
</dbReference>
<gene>
    <name evidence="8" type="ORF">MELIAE_LOCUS3158</name>
</gene>
<dbReference type="SUPFAM" id="SSF64153">
    <property type="entry name" value="YjeF N-terminal domain-like"/>
    <property type="match status" value="1"/>
</dbReference>
<evidence type="ECO:0000256" key="2">
    <source>
        <dbReference type="ARBA" id="ARBA00006610"/>
    </source>
</evidence>
<dbReference type="CDD" id="cd01737">
    <property type="entry name" value="LSm16_N"/>
    <property type="match status" value="1"/>
</dbReference>
<dbReference type="FunFam" id="3.40.50.10260:FF:000009">
    <property type="entry name" value="AGAP003131-PA"/>
    <property type="match status" value="1"/>
</dbReference>
<evidence type="ECO:0000256" key="1">
    <source>
        <dbReference type="ARBA" id="ARBA00004201"/>
    </source>
</evidence>
<keyword evidence="4" id="KW-0963">Cytoplasm</keyword>
<feature type="domain" description="DFDF" evidence="7">
    <location>
        <begin position="164"/>
        <end position="200"/>
    </location>
</feature>
<dbReference type="PANTHER" id="PTHR13612">
    <property type="entry name" value="ENHANCER OF MRNA-DECAPPING PROTEIN 3"/>
    <property type="match status" value="1"/>
</dbReference>
<dbReference type="InterPro" id="IPR025609">
    <property type="entry name" value="Lsm14-like_N"/>
</dbReference>
<dbReference type="InterPro" id="IPR025762">
    <property type="entry name" value="DFDF"/>
</dbReference>
<dbReference type="SMART" id="SM01271">
    <property type="entry name" value="LSM14"/>
    <property type="match status" value="1"/>
</dbReference>
<dbReference type="InterPro" id="IPR034107">
    <property type="entry name" value="Lsm16_N"/>
</dbReference>
<organism evidence="8 9">
    <name type="scientific">Brassicogethes aeneus</name>
    <name type="common">Rape pollen beetle</name>
    <name type="synonym">Meligethes aeneus</name>
    <dbReference type="NCBI Taxonomy" id="1431903"/>
    <lineage>
        <taxon>Eukaryota</taxon>
        <taxon>Metazoa</taxon>
        <taxon>Ecdysozoa</taxon>
        <taxon>Arthropoda</taxon>
        <taxon>Hexapoda</taxon>
        <taxon>Insecta</taxon>
        <taxon>Pterygota</taxon>
        <taxon>Neoptera</taxon>
        <taxon>Endopterygota</taxon>
        <taxon>Coleoptera</taxon>
        <taxon>Polyphaga</taxon>
        <taxon>Cucujiformia</taxon>
        <taxon>Nitidulidae</taxon>
        <taxon>Meligethinae</taxon>
        <taxon>Brassicogethes</taxon>
    </lineage>
</organism>
<dbReference type="GO" id="GO:0000932">
    <property type="term" value="C:P-body"/>
    <property type="evidence" value="ECO:0007669"/>
    <property type="project" value="UniProtKB-SubCell"/>
</dbReference>
<evidence type="ECO:0000313" key="8">
    <source>
        <dbReference type="EMBL" id="CAH0550316.1"/>
    </source>
</evidence>
<sequence length="471" mass="52259">MAQWIGYMVSIKCADDLGTFQGEINSATNNFISLTKAFCNGFPCEQNDIKIRAGDIVDIKLIEKQTSSPPERSTVTIAKPIAKRAGRTQSTSESSNKHTNNKVVEKNNGNNPQILIQNGNNKSKPIDIEPRSVGDGSYLKNSTPNKREKNKGKWGKSWKDEECFGSPLTNKISKEFDFEKNLALFNKQAVWDELNAHKPDVIKHTENKKPTKYRHDENVIATLPTTYRQISVPKQDFCEYVTDDGLIIPSISSNLRRKLWDAADRHGLTWDRRVEMMGRAAAEISIQLLGGGHRLNPRNTHQWPTVVVLCGPHKQGAAGINAARQLSSHGVKTIAFTVAMDAHFIKSELCLYMLTKNRVVNSVADLPSAVDLIILALCEDTDSPKSYAAVSDWVRRNKAPVLALDPPSVGTPGVTPKFSLLPVLPLPHTADNGKLYLCNLGFPVDVFNEVGIKYKSPFGPKFVIPLHPRED</sequence>
<evidence type="ECO:0000256" key="5">
    <source>
        <dbReference type="SAM" id="MobiDB-lite"/>
    </source>
</evidence>
<dbReference type="AlphaFoldDB" id="A0A9P0FDV5"/>
<reference evidence="8" key="1">
    <citation type="submission" date="2021-12" db="EMBL/GenBank/DDBJ databases">
        <authorList>
            <person name="King R."/>
        </authorList>
    </citation>
    <scope>NUCLEOTIDE SEQUENCE</scope>
</reference>
<comment type="subcellular location">
    <subcellularLocation>
        <location evidence="1">Cytoplasm</location>
        <location evidence="1">P-body</location>
    </subcellularLocation>
</comment>
<name>A0A9P0FDV5_BRAAE</name>
<dbReference type="Pfam" id="PF03853">
    <property type="entry name" value="YjeF_N"/>
    <property type="match status" value="1"/>
</dbReference>
<feature type="compositionally biased region" description="Polar residues" evidence="5">
    <location>
        <begin position="65"/>
        <end position="76"/>
    </location>
</feature>
<evidence type="ECO:0000259" key="7">
    <source>
        <dbReference type="PROSITE" id="PS51512"/>
    </source>
</evidence>
<dbReference type="GO" id="GO:0003729">
    <property type="term" value="F:mRNA binding"/>
    <property type="evidence" value="ECO:0007669"/>
    <property type="project" value="InterPro"/>
</dbReference>
<dbReference type="GO" id="GO:0031087">
    <property type="term" value="P:deadenylation-independent decapping of nuclear-transcribed mRNA"/>
    <property type="evidence" value="ECO:0007669"/>
    <property type="project" value="InterPro"/>
</dbReference>
<evidence type="ECO:0000256" key="4">
    <source>
        <dbReference type="ARBA" id="ARBA00022490"/>
    </source>
</evidence>
<dbReference type="PROSITE" id="PS51512">
    <property type="entry name" value="DFDF"/>
    <property type="match status" value="1"/>
</dbReference>
<feature type="compositionally biased region" description="Polar residues" evidence="5">
    <location>
        <begin position="87"/>
        <end position="98"/>
    </location>
</feature>
<dbReference type="Proteomes" id="UP001154078">
    <property type="component" value="Chromosome 2"/>
</dbReference>
<dbReference type="OrthoDB" id="10030313at2759"/>
<dbReference type="GO" id="GO:0033962">
    <property type="term" value="P:P-body assembly"/>
    <property type="evidence" value="ECO:0007669"/>
    <property type="project" value="TreeGrafter"/>
</dbReference>
<evidence type="ECO:0000259" key="6">
    <source>
        <dbReference type="PROSITE" id="PS51385"/>
    </source>
</evidence>
<keyword evidence="9" id="KW-1185">Reference proteome</keyword>
<protein>
    <recommendedName>
        <fullName evidence="3">Enhancer of mRNA-decapping protein 3</fullName>
    </recommendedName>
</protein>
<accession>A0A9P0FDV5</accession>
<evidence type="ECO:0000256" key="3">
    <source>
        <dbReference type="ARBA" id="ARBA00015797"/>
    </source>
</evidence>
<dbReference type="EMBL" id="OV121133">
    <property type="protein sequence ID" value="CAH0550316.1"/>
    <property type="molecule type" value="Genomic_DNA"/>
</dbReference>
<feature type="compositionally biased region" description="Polar residues" evidence="5">
    <location>
        <begin position="112"/>
        <end position="123"/>
    </location>
</feature>
<dbReference type="PROSITE" id="PS51385">
    <property type="entry name" value="YJEF_N"/>
    <property type="match status" value="1"/>
</dbReference>
<proteinExistence type="inferred from homology"/>
<dbReference type="Pfam" id="PF09532">
    <property type="entry name" value="FDF"/>
    <property type="match status" value="1"/>
</dbReference>
<comment type="similarity">
    <text evidence="2">Belongs to the EDC3 family.</text>
</comment>
<feature type="region of interest" description="Disordered" evidence="5">
    <location>
        <begin position="65"/>
        <end position="156"/>
    </location>
</feature>
<dbReference type="InterPro" id="IPR036652">
    <property type="entry name" value="YjeF_N_dom_sf"/>
</dbReference>
<dbReference type="InterPro" id="IPR004443">
    <property type="entry name" value="YjeF_N_dom"/>
</dbReference>
<dbReference type="PANTHER" id="PTHR13612:SF0">
    <property type="entry name" value="ENHANCER OF MRNA-DECAPPING PROTEIN 3"/>
    <property type="match status" value="1"/>
</dbReference>
<dbReference type="Gene3D" id="3.40.50.10260">
    <property type="entry name" value="YjeF N-terminal domain"/>
    <property type="match status" value="1"/>
</dbReference>
<dbReference type="Gene3D" id="2.30.30.100">
    <property type="match status" value="1"/>
</dbReference>
<dbReference type="InterPro" id="IPR019050">
    <property type="entry name" value="FDF_dom"/>
</dbReference>